<dbReference type="RefSeq" id="WP_205115986.1">
    <property type="nucleotide sequence ID" value="NZ_JAFBCM010000001.1"/>
</dbReference>
<name>A0ABV7YS77_9ACTN</name>
<comment type="caution">
    <text evidence="1">The sequence shown here is derived from an EMBL/GenBank/DDBJ whole genome shotgun (WGS) entry which is preliminary data.</text>
</comment>
<evidence type="ECO:0000313" key="2">
    <source>
        <dbReference type="Proteomes" id="UP001595699"/>
    </source>
</evidence>
<proteinExistence type="predicted"/>
<accession>A0ABV7YS77</accession>
<keyword evidence="2" id="KW-1185">Reference proteome</keyword>
<evidence type="ECO:0000313" key="1">
    <source>
        <dbReference type="EMBL" id="MFC3766884.1"/>
    </source>
</evidence>
<protein>
    <submittedName>
        <fullName evidence="1">Conjugal transfer protein</fullName>
    </submittedName>
</protein>
<dbReference type="Pfam" id="PF12642">
    <property type="entry name" value="TpcC"/>
    <property type="match status" value="1"/>
</dbReference>
<dbReference type="InterPro" id="IPR024735">
    <property type="entry name" value="TcpC"/>
</dbReference>
<organism evidence="1 2">
    <name type="scientific">Tenggerimyces flavus</name>
    <dbReference type="NCBI Taxonomy" id="1708749"/>
    <lineage>
        <taxon>Bacteria</taxon>
        <taxon>Bacillati</taxon>
        <taxon>Actinomycetota</taxon>
        <taxon>Actinomycetes</taxon>
        <taxon>Propionibacteriales</taxon>
        <taxon>Nocardioidaceae</taxon>
        <taxon>Tenggerimyces</taxon>
    </lineage>
</organism>
<gene>
    <name evidence="1" type="ORF">ACFOUW_39075</name>
</gene>
<reference evidence="2" key="1">
    <citation type="journal article" date="2019" name="Int. J. Syst. Evol. Microbiol.">
        <title>The Global Catalogue of Microorganisms (GCM) 10K type strain sequencing project: providing services to taxonomists for standard genome sequencing and annotation.</title>
        <authorList>
            <consortium name="The Broad Institute Genomics Platform"/>
            <consortium name="The Broad Institute Genome Sequencing Center for Infectious Disease"/>
            <person name="Wu L."/>
            <person name="Ma J."/>
        </authorList>
    </citation>
    <scope>NUCLEOTIDE SEQUENCE [LARGE SCALE GENOMIC DNA]</scope>
    <source>
        <strain evidence="2">CGMCC 4.7241</strain>
    </source>
</reference>
<dbReference type="EMBL" id="JBHRZH010000062">
    <property type="protein sequence ID" value="MFC3766884.1"/>
    <property type="molecule type" value="Genomic_DNA"/>
</dbReference>
<sequence length="289" mass="31189">MRENQYRLSDADVARYNLTDFPLEQAGRFAADYARLCLTHSSTPGAVEQRQNRLARFVSAGTDASCGWNGTGVQTVADASWTGSSEPIDLSGYEGHARMMLVRVLTSAGSRIVSVPVYVADLARADGMRIVGDIGEMPQPRLANPPEASAPAAADSALGEALVQGEFFRQFFDAWGSSTSAALQRFVTPDALPEARSGLGNTLSSPKIDKALVFLPAGVDLNDTEFEWRTGMVTEAWVWVVWSNTAAGKTATERRAYRLQLVKTTQAASPAQEWAVRDIRGGVPDLTTD</sequence>
<dbReference type="Proteomes" id="UP001595699">
    <property type="component" value="Unassembled WGS sequence"/>
</dbReference>